<comment type="cofactor">
    <cofactor evidence="8">
        <name>Mg(2+)</name>
        <dbReference type="ChEBI" id="CHEBI:18420"/>
    </cofactor>
</comment>
<sequence length="211" mass="22384">MKVAGLVLAGGQASRMQGRDKAFLDINGTSCLALVFSRLRQACSAVAISANGDAARFAAWECPVLPDRLHDMGPLAGLLSGLEWAEAEGYDALISVPVDTPFIPRGLVAALLPAPSYACWSDRPHPLVAAWPVSCRPVLADQLGRASGAARKEQTRVRTLARAIGARAIDFAALSDHDPFMNINTPEDLLLAQNHTPCELPAQVDKDAGHV</sequence>
<feature type="binding site" evidence="8">
    <location>
        <position position="67"/>
    </location>
    <ligand>
        <name>GTP</name>
        <dbReference type="ChEBI" id="CHEBI:37565"/>
    </ligand>
</feature>
<dbReference type="HAMAP" id="MF_00316">
    <property type="entry name" value="MobA"/>
    <property type="match status" value="1"/>
</dbReference>
<keyword evidence="2 8" id="KW-0808">Transferase</keyword>
<protein>
    <recommendedName>
        <fullName evidence="8">Molybdenum cofactor guanylyltransferase</fullName>
        <shortName evidence="8">MoCo guanylyltransferase</shortName>
        <ecNumber evidence="8">2.7.7.77</ecNumber>
    </recommendedName>
    <alternativeName>
        <fullName evidence="8">GTP:molybdopterin guanylyltransferase</fullName>
    </alternativeName>
    <alternativeName>
        <fullName evidence="8">Mo-MPT guanylyltransferase</fullName>
    </alternativeName>
    <alternativeName>
        <fullName evidence="8">Molybdopterin guanylyltransferase</fullName>
    </alternativeName>
    <alternativeName>
        <fullName evidence="8">Molybdopterin-guanine dinucleotide synthase</fullName>
        <shortName evidence="8">MGD synthase</shortName>
    </alternativeName>
</protein>
<comment type="caution">
    <text evidence="10">The sequence shown here is derived from an EMBL/GenBank/DDBJ whole genome shotgun (WGS) entry which is preliminary data.</text>
</comment>
<dbReference type="GO" id="GO:0016740">
    <property type="term" value="F:transferase activity"/>
    <property type="evidence" value="ECO:0007669"/>
    <property type="project" value="UniProtKB-KW"/>
</dbReference>
<keyword evidence="1 8" id="KW-0963">Cytoplasm</keyword>
<dbReference type="Pfam" id="PF12804">
    <property type="entry name" value="NTP_transf_3"/>
    <property type="match status" value="1"/>
</dbReference>
<dbReference type="PANTHER" id="PTHR19136">
    <property type="entry name" value="MOLYBDENUM COFACTOR GUANYLYLTRANSFERASE"/>
    <property type="match status" value="1"/>
</dbReference>
<evidence type="ECO:0000256" key="6">
    <source>
        <dbReference type="ARBA" id="ARBA00023134"/>
    </source>
</evidence>
<feature type="binding site" evidence="8">
    <location>
        <position position="99"/>
    </location>
    <ligand>
        <name>Mg(2+)</name>
        <dbReference type="ChEBI" id="CHEBI:18420"/>
    </ligand>
</feature>
<feature type="binding site" evidence="8">
    <location>
        <begin position="8"/>
        <end position="10"/>
    </location>
    <ligand>
        <name>GTP</name>
        <dbReference type="ChEBI" id="CHEBI:37565"/>
    </ligand>
</feature>
<keyword evidence="4 8" id="KW-0547">Nucleotide-binding</keyword>
<accession>A0ABX0JWU5</accession>
<dbReference type="SUPFAM" id="SSF53448">
    <property type="entry name" value="Nucleotide-diphospho-sugar transferases"/>
    <property type="match status" value="1"/>
</dbReference>
<keyword evidence="11" id="KW-1185">Reference proteome</keyword>
<comment type="catalytic activity">
    <reaction evidence="8">
        <text>Mo-molybdopterin + GTP + H(+) = Mo-molybdopterin guanine dinucleotide + diphosphate</text>
        <dbReference type="Rhea" id="RHEA:34243"/>
        <dbReference type="ChEBI" id="CHEBI:15378"/>
        <dbReference type="ChEBI" id="CHEBI:33019"/>
        <dbReference type="ChEBI" id="CHEBI:37565"/>
        <dbReference type="ChEBI" id="CHEBI:71302"/>
        <dbReference type="ChEBI" id="CHEBI:71310"/>
        <dbReference type="EC" id="2.7.7.77"/>
    </reaction>
</comment>
<dbReference type="InterPro" id="IPR029044">
    <property type="entry name" value="Nucleotide-diphossugar_trans"/>
</dbReference>
<reference evidence="10 11" key="1">
    <citation type="journal article" date="2020" name="Int. J. Syst. Evol. Microbiol.">
        <title>Novel acetic acid bacteria from cider fermentations: Acetobacter conturbans sp. nov. and Acetobacter fallax sp. nov.</title>
        <authorList>
            <person name="Sombolestani A.S."/>
            <person name="Cleenwerck I."/>
            <person name="Cnockaert M."/>
            <person name="Borremans W."/>
            <person name="Wieme A.D."/>
            <person name="De Vuyst L."/>
            <person name="Vandamme P."/>
        </authorList>
    </citation>
    <scope>NUCLEOTIDE SEQUENCE [LARGE SCALE GENOMIC DNA]</scope>
    <source>
        <strain evidence="10 11">LMG 1627</strain>
    </source>
</reference>
<comment type="domain">
    <text evidence="8">The N-terminal domain determines nucleotide recognition and specific binding, while the C-terminal domain determines the specific binding to the target protein.</text>
</comment>
<comment type="caution">
    <text evidence="8">Lacks conserved residue(s) required for the propagation of feature annotation.</text>
</comment>
<keyword evidence="7 8" id="KW-0501">Molybdenum cofactor biosynthesis</keyword>
<evidence type="ECO:0000256" key="7">
    <source>
        <dbReference type="ARBA" id="ARBA00023150"/>
    </source>
</evidence>
<evidence type="ECO:0000256" key="4">
    <source>
        <dbReference type="ARBA" id="ARBA00022741"/>
    </source>
</evidence>
<dbReference type="EMBL" id="WOSY01000003">
    <property type="protein sequence ID" value="NHN87932.1"/>
    <property type="molecule type" value="Genomic_DNA"/>
</dbReference>
<keyword evidence="3 8" id="KW-0479">Metal-binding</keyword>
<evidence type="ECO:0000256" key="2">
    <source>
        <dbReference type="ARBA" id="ARBA00022679"/>
    </source>
</evidence>
<organism evidence="10 11">
    <name type="scientific">Acetobacter conturbans</name>
    <dbReference type="NCBI Taxonomy" id="1737472"/>
    <lineage>
        <taxon>Bacteria</taxon>
        <taxon>Pseudomonadati</taxon>
        <taxon>Pseudomonadota</taxon>
        <taxon>Alphaproteobacteria</taxon>
        <taxon>Acetobacterales</taxon>
        <taxon>Acetobacteraceae</taxon>
        <taxon>Acetobacter</taxon>
    </lineage>
</organism>
<comment type="similarity">
    <text evidence="8">Belongs to the MobA family.</text>
</comment>
<feature type="domain" description="MobA-like NTP transferase" evidence="9">
    <location>
        <begin position="5"/>
        <end position="147"/>
    </location>
</feature>
<comment type="subunit">
    <text evidence="8">Monomer.</text>
</comment>
<dbReference type="Proteomes" id="UP000631653">
    <property type="component" value="Unassembled WGS sequence"/>
</dbReference>
<comment type="subcellular location">
    <subcellularLocation>
        <location evidence="8">Cytoplasm</location>
    </subcellularLocation>
</comment>
<comment type="function">
    <text evidence="8">Transfers a GMP moiety from GTP to Mo-molybdopterin (Mo-MPT) cofactor (Moco or molybdenum cofactor) to form Mo-molybdopterin guanine dinucleotide (Mo-MGD) cofactor.</text>
</comment>
<feature type="binding site" evidence="8">
    <location>
        <position position="99"/>
    </location>
    <ligand>
        <name>GTP</name>
        <dbReference type="ChEBI" id="CHEBI:37565"/>
    </ligand>
</feature>
<proteinExistence type="inferred from homology"/>
<name>A0ABX0JWU5_9PROT</name>
<dbReference type="CDD" id="cd02503">
    <property type="entry name" value="MobA"/>
    <property type="match status" value="1"/>
</dbReference>
<dbReference type="PANTHER" id="PTHR19136:SF81">
    <property type="entry name" value="MOLYBDENUM COFACTOR GUANYLYLTRANSFERASE"/>
    <property type="match status" value="1"/>
</dbReference>
<feature type="binding site" evidence="8">
    <location>
        <position position="21"/>
    </location>
    <ligand>
        <name>GTP</name>
        <dbReference type="ChEBI" id="CHEBI:37565"/>
    </ligand>
</feature>
<dbReference type="RefSeq" id="WP_173569210.1">
    <property type="nucleotide sequence ID" value="NZ_WOSY01000003.1"/>
</dbReference>
<evidence type="ECO:0000256" key="8">
    <source>
        <dbReference type="HAMAP-Rule" id="MF_00316"/>
    </source>
</evidence>
<evidence type="ECO:0000256" key="5">
    <source>
        <dbReference type="ARBA" id="ARBA00022842"/>
    </source>
</evidence>
<evidence type="ECO:0000256" key="1">
    <source>
        <dbReference type="ARBA" id="ARBA00022490"/>
    </source>
</evidence>
<dbReference type="InterPro" id="IPR025877">
    <property type="entry name" value="MobA-like_NTP_Trfase"/>
</dbReference>
<keyword evidence="5 8" id="KW-0460">Magnesium</keyword>
<dbReference type="Gene3D" id="3.90.550.10">
    <property type="entry name" value="Spore Coat Polysaccharide Biosynthesis Protein SpsA, Chain A"/>
    <property type="match status" value="1"/>
</dbReference>
<dbReference type="EC" id="2.7.7.77" evidence="8"/>
<keyword evidence="6 8" id="KW-0342">GTP-binding</keyword>
<evidence type="ECO:0000259" key="9">
    <source>
        <dbReference type="Pfam" id="PF12804"/>
    </source>
</evidence>
<evidence type="ECO:0000313" key="11">
    <source>
        <dbReference type="Proteomes" id="UP000631653"/>
    </source>
</evidence>
<gene>
    <name evidence="8" type="primary">mobA</name>
    <name evidence="10" type="ORF">GOB81_04715</name>
</gene>
<evidence type="ECO:0000313" key="10">
    <source>
        <dbReference type="EMBL" id="NHN87932.1"/>
    </source>
</evidence>
<dbReference type="InterPro" id="IPR013482">
    <property type="entry name" value="Molybde_CF_guanTrfase"/>
</dbReference>
<evidence type="ECO:0000256" key="3">
    <source>
        <dbReference type="ARBA" id="ARBA00022723"/>
    </source>
</evidence>